<accession>R7V5Q5</accession>
<dbReference type="Proteomes" id="UP000014760">
    <property type="component" value="Unassembled WGS sequence"/>
</dbReference>
<dbReference type="EMBL" id="AMQN01005034">
    <property type="status" value="NOT_ANNOTATED_CDS"/>
    <property type="molecule type" value="Genomic_DNA"/>
</dbReference>
<dbReference type="Pfam" id="PF00644">
    <property type="entry name" value="PARP"/>
    <property type="match status" value="1"/>
</dbReference>
<dbReference type="SUPFAM" id="SSF117839">
    <property type="entry name" value="WWE domain"/>
    <property type="match status" value="1"/>
</dbReference>
<feature type="domain" description="WWE" evidence="5">
    <location>
        <begin position="1"/>
        <end position="85"/>
    </location>
</feature>
<reference evidence="8" key="3">
    <citation type="submission" date="2015-06" db="UniProtKB">
        <authorList>
            <consortium name="EnsemblMetazoa"/>
        </authorList>
    </citation>
    <scope>IDENTIFICATION</scope>
</reference>
<dbReference type="GO" id="GO:1990404">
    <property type="term" value="F:NAD+-protein mono-ADP-ribosyltransferase activity"/>
    <property type="evidence" value="ECO:0007669"/>
    <property type="project" value="TreeGrafter"/>
</dbReference>
<evidence type="ECO:0000259" key="5">
    <source>
        <dbReference type="PROSITE" id="PS50918"/>
    </source>
</evidence>
<evidence type="ECO:0000256" key="2">
    <source>
        <dbReference type="ARBA" id="ARBA00023242"/>
    </source>
</evidence>
<gene>
    <name evidence="7" type="ORF">CAPTEDRAFT_107237</name>
</gene>
<dbReference type="Gene3D" id="3.90.228.10">
    <property type="match status" value="1"/>
</dbReference>
<dbReference type="PROSITE" id="PS51059">
    <property type="entry name" value="PARP_CATALYTIC"/>
    <property type="match status" value="1"/>
</dbReference>
<dbReference type="Pfam" id="PF02825">
    <property type="entry name" value="WWE"/>
    <property type="match status" value="1"/>
</dbReference>
<dbReference type="GO" id="GO:0003950">
    <property type="term" value="F:NAD+ poly-ADP-ribosyltransferase activity"/>
    <property type="evidence" value="ECO:0007669"/>
    <property type="project" value="UniProtKB-UniRule"/>
</dbReference>
<organism evidence="7">
    <name type="scientific">Capitella teleta</name>
    <name type="common">Polychaete worm</name>
    <dbReference type="NCBI Taxonomy" id="283909"/>
    <lineage>
        <taxon>Eukaryota</taxon>
        <taxon>Metazoa</taxon>
        <taxon>Spiralia</taxon>
        <taxon>Lophotrochozoa</taxon>
        <taxon>Annelida</taxon>
        <taxon>Polychaeta</taxon>
        <taxon>Sedentaria</taxon>
        <taxon>Scolecida</taxon>
        <taxon>Capitellidae</taxon>
        <taxon>Capitella</taxon>
    </lineage>
</organism>
<dbReference type="PANTHER" id="PTHR45740:SF2">
    <property type="entry name" value="POLY [ADP-RIBOSE] POLYMERASE"/>
    <property type="match status" value="1"/>
</dbReference>
<dbReference type="SUPFAM" id="SSF56399">
    <property type="entry name" value="ADP-ribosylation"/>
    <property type="match status" value="1"/>
</dbReference>
<proteinExistence type="inferred from homology"/>
<evidence type="ECO:0000313" key="7">
    <source>
        <dbReference type="EMBL" id="ELU13807.1"/>
    </source>
</evidence>
<dbReference type="EnsemblMetazoa" id="CapteT107237">
    <property type="protein sequence ID" value="CapteP107237"/>
    <property type="gene ID" value="CapteG107237"/>
</dbReference>
<dbReference type="EC" id="2.4.2.-" evidence="4"/>
<dbReference type="AlphaFoldDB" id="R7V5Q5"/>
<comment type="subcellular location">
    <subcellularLocation>
        <location evidence="1">Nucleus</location>
    </subcellularLocation>
</comment>
<keyword evidence="2" id="KW-0539">Nucleus</keyword>
<keyword evidence="4" id="KW-0520">NAD</keyword>
<dbReference type="PROSITE" id="PS50918">
    <property type="entry name" value="WWE"/>
    <property type="match status" value="1"/>
</dbReference>
<evidence type="ECO:0000256" key="3">
    <source>
        <dbReference type="ARBA" id="ARBA00024347"/>
    </source>
</evidence>
<dbReference type="OMA" id="THAICTH"/>
<keyword evidence="9" id="KW-1185">Reference proteome</keyword>
<dbReference type="OrthoDB" id="5988750at2759"/>
<dbReference type="GO" id="GO:0005634">
    <property type="term" value="C:nucleus"/>
    <property type="evidence" value="ECO:0007669"/>
    <property type="project" value="UniProtKB-SubCell"/>
</dbReference>
<dbReference type="InterPro" id="IPR004170">
    <property type="entry name" value="WWE_dom"/>
</dbReference>
<protein>
    <recommendedName>
        <fullName evidence="4">Poly [ADP-ribose] polymerase</fullName>
        <shortName evidence="4">PARP</shortName>
        <ecNumber evidence="4">2.4.2.-</ecNumber>
    </recommendedName>
</protein>
<evidence type="ECO:0000313" key="8">
    <source>
        <dbReference type="EnsemblMetazoa" id="CapteP107237"/>
    </source>
</evidence>
<dbReference type="PANTHER" id="PTHR45740">
    <property type="entry name" value="POLY [ADP-RIBOSE] POLYMERASE"/>
    <property type="match status" value="1"/>
</dbReference>
<keyword evidence="4" id="KW-0328">Glycosyltransferase</keyword>
<keyword evidence="4" id="KW-0808">Transferase</keyword>
<reference evidence="7 9" key="2">
    <citation type="journal article" date="2013" name="Nature">
        <title>Insights into bilaterian evolution from three spiralian genomes.</title>
        <authorList>
            <person name="Simakov O."/>
            <person name="Marletaz F."/>
            <person name="Cho S.J."/>
            <person name="Edsinger-Gonzales E."/>
            <person name="Havlak P."/>
            <person name="Hellsten U."/>
            <person name="Kuo D.H."/>
            <person name="Larsson T."/>
            <person name="Lv J."/>
            <person name="Arendt D."/>
            <person name="Savage R."/>
            <person name="Osoegawa K."/>
            <person name="de Jong P."/>
            <person name="Grimwood J."/>
            <person name="Chapman J.A."/>
            <person name="Shapiro H."/>
            <person name="Aerts A."/>
            <person name="Otillar R.P."/>
            <person name="Terry A.Y."/>
            <person name="Boore J.L."/>
            <person name="Grigoriev I.V."/>
            <person name="Lindberg D.R."/>
            <person name="Seaver E.C."/>
            <person name="Weisblat D.A."/>
            <person name="Putnam N.H."/>
            <person name="Rokhsar D.S."/>
        </authorList>
    </citation>
    <scope>NUCLEOTIDE SEQUENCE</scope>
    <source>
        <strain evidence="7 9">I ESC-2004</strain>
    </source>
</reference>
<dbReference type="InterPro" id="IPR037197">
    <property type="entry name" value="WWE_dom_sf"/>
</dbReference>
<sequence length="315" mass="36644">MGLQLNDTKEFDFCWKWLADDGTWHPYGSQDSIQQDLIEARYQEYLKQESAGIICFETHSYLYEINFLAMQQINLVTSRTRMISRKPDSCPDSLSFMPGDLPYVIPPWSPMDTRYPLQAELVALSLSQQEFLDVTNHFFTTFGVSTSISVLRVYRIQNIHLWRRYNKMRDEMFEKLGSELNERNLFHGTPDFDTVQCICNQNFDSRISGRHGTKWGNGAYFASSSAFSHQYTKPTFPRGMHYMFLATVLVGRYAQGARGLKRPPPYGTKRHSVLYDSVVNNTNDPRTFVIFNNDQAYPMYLIEYHDNRSPILPPL</sequence>
<dbReference type="InterPro" id="IPR012317">
    <property type="entry name" value="Poly(ADP-ribose)pol_cat_dom"/>
</dbReference>
<name>R7V5Q5_CAPTE</name>
<dbReference type="HOGENOM" id="CLU_014825_0_0_1"/>
<evidence type="ECO:0000259" key="6">
    <source>
        <dbReference type="PROSITE" id="PS51059"/>
    </source>
</evidence>
<dbReference type="CDD" id="cd01439">
    <property type="entry name" value="TCCD_inducible_PARP_like"/>
    <property type="match status" value="1"/>
</dbReference>
<feature type="domain" description="PARP catalytic" evidence="6">
    <location>
        <begin position="109"/>
        <end position="315"/>
    </location>
</feature>
<dbReference type="Gene3D" id="3.30.720.50">
    <property type="match status" value="1"/>
</dbReference>
<evidence type="ECO:0000256" key="1">
    <source>
        <dbReference type="ARBA" id="ARBA00004123"/>
    </source>
</evidence>
<reference evidence="9" key="1">
    <citation type="submission" date="2012-12" db="EMBL/GenBank/DDBJ databases">
        <authorList>
            <person name="Hellsten U."/>
            <person name="Grimwood J."/>
            <person name="Chapman J.A."/>
            <person name="Shapiro H."/>
            <person name="Aerts A."/>
            <person name="Otillar R.P."/>
            <person name="Terry A.Y."/>
            <person name="Boore J.L."/>
            <person name="Simakov O."/>
            <person name="Marletaz F."/>
            <person name="Cho S.-J."/>
            <person name="Edsinger-Gonzales E."/>
            <person name="Havlak P."/>
            <person name="Kuo D.-H."/>
            <person name="Larsson T."/>
            <person name="Lv J."/>
            <person name="Arendt D."/>
            <person name="Savage R."/>
            <person name="Osoegawa K."/>
            <person name="de Jong P."/>
            <person name="Lindberg D.R."/>
            <person name="Seaver E.C."/>
            <person name="Weisblat D.A."/>
            <person name="Putnam N.H."/>
            <person name="Grigoriev I.V."/>
            <person name="Rokhsar D.S."/>
        </authorList>
    </citation>
    <scope>NUCLEOTIDE SEQUENCE</scope>
    <source>
        <strain evidence="9">I ESC-2004</strain>
    </source>
</reference>
<dbReference type="InterPro" id="IPR051712">
    <property type="entry name" value="ARTD-AVP"/>
</dbReference>
<dbReference type="EMBL" id="KB295002">
    <property type="protein sequence ID" value="ELU13807.1"/>
    <property type="molecule type" value="Genomic_DNA"/>
</dbReference>
<evidence type="ECO:0000256" key="4">
    <source>
        <dbReference type="RuleBase" id="RU362114"/>
    </source>
</evidence>
<comment type="similarity">
    <text evidence="3">Belongs to the ARTD/PARP family.</text>
</comment>
<evidence type="ECO:0000313" key="9">
    <source>
        <dbReference type="Proteomes" id="UP000014760"/>
    </source>
</evidence>
<dbReference type="STRING" id="283909.R7V5Q5"/>